<dbReference type="OMA" id="RENAICQ"/>
<sequence>THGRVLLPLSNEYLSQFAVLAKQQAALCNKDASLLHSLSFGHTGWNIHLPADGAASFSNITDDWFEEGKYFLYYSGRCRENAICQHYTQLVWATSSHVGCASQQCLRDGLLWKIFAGVILLVFIFESKIPKNPCRMQQHGRLNLTSCKCECDLGFTGRFCQGNACYSVYILSCYNS</sequence>
<dbReference type="HOGENOM" id="CLU_039012_0_0_1"/>
<feature type="domain" description="SCP" evidence="1">
    <location>
        <begin position="13"/>
        <end position="106"/>
    </location>
</feature>
<organism evidence="2 3">
    <name type="scientific">Xiphophorus maculatus</name>
    <name type="common">Southern platyfish</name>
    <name type="synonym">Platypoecilus maculatus</name>
    <dbReference type="NCBI Taxonomy" id="8083"/>
    <lineage>
        <taxon>Eukaryota</taxon>
        <taxon>Metazoa</taxon>
        <taxon>Chordata</taxon>
        <taxon>Craniata</taxon>
        <taxon>Vertebrata</taxon>
        <taxon>Euteleostomi</taxon>
        <taxon>Actinopterygii</taxon>
        <taxon>Neopterygii</taxon>
        <taxon>Teleostei</taxon>
        <taxon>Neoteleostei</taxon>
        <taxon>Acanthomorphata</taxon>
        <taxon>Ovalentaria</taxon>
        <taxon>Atherinomorphae</taxon>
        <taxon>Cyprinodontiformes</taxon>
        <taxon>Poeciliidae</taxon>
        <taxon>Poeciliinae</taxon>
        <taxon>Xiphophorus</taxon>
    </lineage>
</organism>
<dbReference type="InterPro" id="IPR001283">
    <property type="entry name" value="CRISP-related"/>
</dbReference>
<evidence type="ECO:0000259" key="1">
    <source>
        <dbReference type="Pfam" id="PF00188"/>
    </source>
</evidence>
<dbReference type="STRING" id="8083.ENSXMAP00000002998"/>
<dbReference type="eggNOG" id="KOG4297">
    <property type="taxonomic scope" value="Eukaryota"/>
</dbReference>
<accession>M3ZLA6</accession>
<protein>
    <recommendedName>
        <fullName evidence="1">SCP domain-containing protein</fullName>
    </recommendedName>
</protein>
<dbReference type="Ensembl" id="ENSXMAT00000003003.2">
    <property type="protein sequence ID" value="ENSXMAP00000002998.2"/>
    <property type="gene ID" value="ENSXMAG00000002987.2"/>
</dbReference>
<reference evidence="3" key="2">
    <citation type="journal article" date="2013" name="Nat. Genet.">
        <title>The genome of the platyfish, Xiphophorus maculatus, provides insights into evolutionary adaptation and several complex traits.</title>
        <authorList>
            <person name="Schartl M."/>
            <person name="Walter R.B."/>
            <person name="Shen Y."/>
            <person name="Garcia T."/>
            <person name="Catchen J."/>
            <person name="Amores A."/>
            <person name="Braasch I."/>
            <person name="Chalopin D."/>
            <person name="Volff J.N."/>
            <person name="Lesch K.P."/>
            <person name="Bisazza A."/>
            <person name="Minx P."/>
            <person name="Hillier L."/>
            <person name="Wilson R.K."/>
            <person name="Fuerstenberg S."/>
            <person name="Boore J."/>
            <person name="Searle S."/>
            <person name="Postlethwait J.H."/>
            <person name="Warren W.C."/>
        </authorList>
    </citation>
    <scope>NUCLEOTIDE SEQUENCE [LARGE SCALE GENOMIC DNA]</scope>
    <source>
        <strain evidence="3">JP 163 A</strain>
    </source>
</reference>
<reference evidence="2" key="4">
    <citation type="submission" date="2025-09" db="UniProtKB">
        <authorList>
            <consortium name="Ensembl"/>
        </authorList>
    </citation>
    <scope>IDENTIFICATION</scope>
    <source>
        <strain evidence="2">JP 163 A</strain>
    </source>
</reference>
<dbReference type="eggNOG" id="KOG3017">
    <property type="taxonomic scope" value="Eukaryota"/>
</dbReference>
<dbReference type="AlphaFoldDB" id="M3ZLA6"/>
<dbReference type="SUPFAM" id="SSF55797">
    <property type="entry name" value="PR-1-like"/>
    <property type="match status" value="1"/>
</dbReference>
<reference evidence="2" key="3">
    <citation type="submission" date="2025-08" db="UniProtKB">
        <authorList>
            <consortium name="Ensembl"/>
        </authorList>
    </citation>
    <scope>IDENTIFICATION</scope>
    <source>
        <strain evidence="2">JP 163 A</strain>
    </source>
</reference>
<dbReference type="GeneTree" id="ENSGT00940000172336"/>
<keyword evidence="3" id="KW-1185">Reference proteome</keyword>
<dbReference type="InterPro" id="IPR035940">
    <property type="entry name" value="CAP_sf"/>
</dbReference>
<evidence type="ECO:0000313" key="2">
    <source>
        <dbReference type="Ensembl" id="ENSXMAP00000002998.2"/>
    </source>
</evidence>
<dbReference type="Gene3D" id="3.40.33.10">
    <property type="entry name" value="CAP"/>
    <property type="match status" value="1"/>
</dbReference>
<name>M3ZLA6_XIPMA</name>
<dbReference type="InParanoid" id="M3ZLA6"/>
<dbReference type="Proteomes" id="UP000002852">
    <property type="component" value="Unassembled WGS sequence"/>
</dbReference>
<dbReference type="InterPro" id="IPR014044">
    <property type="entry name" value="CAP_dom"/>
</dbReference>
<reference evidence="3" key="1">
    <citation type="submission" date="2012-01" db="EMBL/GenBank/DDBJ databases">
        <authorList>
            <person name="Walter R."/>
            <person name="Schartl M."/>
            <person name="Warren W."/>
        </authorList>
    </citation>
    <scope>NUCLEOTIDE SEQUENCE [LARGE SCALE GENOMIC DNA]</scope>
    <source>
        <strain evidence="3">JP 163 A</strain>
    </source>
</reference>
<dbReference type="PANTHER" id="PTHR10334">
    <property type="entry name" value="CYSTEINE-RICH SECRETORY PROTEIN-RELATED"/>
    <property type="match status" value="1"/>
</dbReference>
<evidence type="ECO:0000313" key="3">
    <source>
        <dbReference type="Proteomes" id="UP000002852"/>
    </source>
</evidence>
<dbReference type="Pfam" id="PF00188">
    <property type="entry name" value="CAP"/>
    <property type="match status" value="1"/>
</dbReference>
<proteinExistence type="predicted"/>